<reference evidence="12 14" key="1">
    <citation type="journal article" date="2011" name="Science">
        <title>Comparative functional genomics of the fission yeasts.</title>
        <authorList>
            <person name="Rhind N."/>
            <person name="Chen Z."/>
            <person name="Yassour M."/>
            <person name="Thompson D.A."/>
            <person name="Haas B.J."/>
            <person name="Habib N."/>
            <person name="Wapinski I."/>
            <person name="Roy S."/>
            <person name="Lin M.F."/>
            <person name="Heiman D.I."/>
            <person name="Young S.K."/>
            <person name="Furuya K."/>
            <person name="Guo Y."/>
            <person name="Pidoux A."/>
            <person name="Chen H.M."/>
            <person name="Robbertse B."/>
            <person name="Goldberg J.M."/>
            <person name="Aoki K."/>
            <person name="Bayne E.H."/>
            <person name="Berlin A.M."/>
            <person name="Desjardins C.A."/>
            <person name="Dobbs E."/>
            <person name="Dukaj L."/>
            <person name="Fan L."/>
            <person name="FitzGerald M.G."/>
            <person name="French C."/>
            <person name="Gujja S."/>
            <person name="Hansen K."/>
            <person name="Keifenheim D."/>
            <person name="Levin J.Z."/>
            <person name="Mosher R.A."/>
            <person name="Mueller C.A."/>
            <person name="Pfiffner J."/>
            <person name="Priest M."/>
            <person name="Russ C."/>
            <person name="Smialowska A."/>
            <person name="Swoboda P."/>
            <person name="Sykes S.M."/>
            <person name="Vaughn M."/>
            <person name="Vengrova S."/>
            <person name="Yoder R."/>
            <person name="Zeng Q."/>
            <person name="Allshire R."/>
            <person name="Baulcombe D."/>
            <person name="Birren B.W."/>
            <person name="Brown W."/>
            <person name="Ekwall K."/>
            <person name="Kellis M."/>
            <person name="Leatherwood J."/>
            <person name="Levin H."/>
            <person name="Margalit H."/>
            <person name="Martienssen R."/>
            <person name="Nieduszynski C.A."/>
            <person name="Spatafora J.W."/>
            <person name="Friedman N."/>
            <person name="Dalgaard J.Z."/>
            <person name="Baumann P."/>
            <person name="Niki H."/>
            <person name="Regev A."/>
            <person name="Nusbaum C."/>
        </authorList>
    </citation>
    <scope>NUCLEOTIDE SEQUENCE [LARGE SCALE GENOMIC DNA]</scope>
    <source>
        <strain evidence="14">yFS275 / FY16936</strain>
    </source>
</reference>
<evidence type="ECO:0000256" key="10">
    <source>
        <dbReference type="SAM" id="SignalP"/>
    </source>
</evidence>
<dbReference type="GeneID" id="7050337"/>
<keyword evidence="14" id="KW-1185">Reference proteome</keyword>
<dbReference type="CDD" id="cd17356">
    <property type="entry name" value="MFS_HXT"/>
    <property type="match status" value="1"/>
</dbReference>
<dbReference type="EMBL" id="KE651167">
    <property type="protein sequence ID" value="EEB09683.1"/>
    <property type="molecule type" value="Genomic_DNA"/>
</dbReference>
<organism evidence="12 14">
    <name type="scientific">Schizosaccharomyces japonicus (strain yFS275 / FY16936)</name>
    <name type="common">Fission yeast</name>
    <dbReference type="NCBI Taxonomy" id="402676"/>
    <lineage>
        <taxon>Eukaryota</taxon>
        <taxon>Fungi</taxon>
        <taxon>Dikarya</taxon>
        <taxon>Ascomycota</taxon>
        <taxon>Taphrinomycotina</taxon>
        <taxon>Schizosaccharomycetes</taxon>
        <taxon>Schizosaccharomycetales</taxon>
        <taxon>Schizosaccharomycetaceae</taxon>
        <taxon>Schizosaccharomyces</taxon>
    </lineage>
</organism>
<evidence type="ECO:0000313" key="14">
    <source>
        <dbReference type="Proteomes" id="UP000001744"/>
    </source>
</evidence>
<dbReference type="NCBIfam" id="TIGR00879">
    <property type="entry name" value="SP"/>
    <property type="match status" value="1"/>
</dbReference>
<feature type="transmembrane region" description="Helical" evidence="9">
    <location>
        <begin position="433"/>
        <end position="452"/>
    </location>
</feature>
<sequence length="510" mass="55881">MARVLPIVMLTFVSMAGWMLGADTGAIGGLTNMRDFQERFADKYNATTDTYSYSSVRQGLLVGMVNTGTFVGSLLSSPLADQWGKRICILIWSVVYLSGILVQLTTQRSWVQFMCGKIWTGLGFGALSVIAPSYQSETSPANIRGAIVCTYQLFITLGILVGYAINIGTHSIKGSNSWRIPIGINLLWGVVCFAGTLCLPESPRYLISLGKKEECLRVLCNTSGLPPEDSMIQKEFKELDETVTAELQEGQAGWSELLSSEIRYRTLLGVCVMALQQLTGVNYYFYYGTEVFKGTGISSPYVAAIILGAVNSACTFLGVVVLEKFGRRNPLILGAAWQAACYFVYAAVGDRALYRKDGTSNHNAGTVMIIFSCLFILSFASTWAPAAWIIVGESYPIRYRNKCSAVATSANWTLNFLISFFTPFITASIGFKYGYVFASCNVAAAFVIFFFAKETKGLTLEEINTLYTSGVKPWNSVAYAKSVVEKRMQEDNALQNSIQVSTISNDSKLV</sequence>
<dbReference type="PANTHER" id="PTHR48022">
    <property type="entry name" value="PLASTIDIC GLUCOSE TRANSPORTER 4"/>
    <property type="match status" value="1"/>
</dbReference>
<feature type="transmembrane region" description="Helical" evidence="9">
    <location>
        <begin position="403"/>
        <end position="427"/>
    </location>
</feature>
<feature type="domain" description="Major facilitator superfamily (MFS) profile" evidence="11">
    <location>
        <begin position="9"/>
        <end position="456"/>
    </location>
</feature>
<dbReference type="JaponicusDB" id="SJAG_04905">
    <property type="gene designation" value="ght3"/>
</dbReference>
<feature type="transmembrane region" description="Helical" evidence="9">
    <location>
        <begin position="267"/>
        <end position="286"/>
    </location>
</feature>
<evidence type="ECO:0000256" key="2">
    <source>
        <dbReference type="ARBA" id="ARBA00010992"/>
    </source>
</evidence>
<gene>
    <name evidence="13" type="primary">ght3</name>
    <name evidence="12" type="ORF">SJAG_04905</name>
</gene>
<dbReference type="InterPro" id="IPR003663">
    <property type="entry name" value="Sugar/inositol_transpt"/>
</dbReference>
<dbReference type="GO" id="GO:0005351">
    <property type="term" value="F:carbohydrate:proton symporter activity"/>
    <property type="evidence" value="ECO:0000318"/>
    <property type="project" value="GO_Central"/>
</dbReference>
<dbReference type="OMA" id="EMFRANV"/>
<keyword evidence="10" id="KW-0732">Signal</keyword>
<dbReference type="RefSeq" id="XP_002175976.1">
    <property type="nucleotide sequence ID" value="XM_002175940.1"/>
</dbReference>
<feature type="transmembrane region" description="Helical" evidence="9">
    <location>
        <begin position="87"/>
        <end position="104"/>
    </location>
</feature>
<dbReference type="InterPro" id="IPR036259">
    <property type="entry name" value="MFS_trans_sf"/>
</dbReference>
<protein>
    <submittedName>
        <fullName evidence="12">Hexose transporter Ght6</fullName>
    </submittedName>
</protein>
<proteinExistence type="inferred from homology"/>
<evidence type="ECO:0000256" key="7">
    <source>
        <dbReference type="ARBA" id="ARBA00023136"/>
    </source>
</evidence>
<dbReference type="InterPro" id="IPR020846">
    <property type="entry name" value="MFS_dom"/>
</dbReference>
<dbReference type="Proteomes" id="UP000001744">
    <property type="component" value="Unassembled WGS sequence"/>
</dbReference>
<feature type="transmembrane region" description="Helical" evidence="9">
    <location>
        <begin position="329"/>
        <end position="348"/>
    </location>
</feature>
<dbReference type="eggNOG" id="KOG0254">
    <property type="taxonomic scope" value="Eukaryota"/>
</dbReference>
<keyword evidence="4" id="KW-0762">Sugar transport</keyword>
<dbReference type="PANTHER" id="PTHR48022:SF75">
    <property type="entry name" value="GALACTOSE TRANSPORTER-RELATED"/>
    <property type="match status" value="1"/>
</dbReference>
<keyword evidence="3 8" id="KW-0813">Transport</keyword>
<dbReference type="PRINTS" id="PR00171">
    <property type="entry name" value="SUGRTRNSPORT"/>
</dbReference>
<dbReference type="AlphaFoldDB" id="B6K829"/>
<dbReference type="InterPro" id="IPR005829">
    <property type="entry name" value="Sugar_transporter_CS"/>
</dbReference>
<dbReference type="InterPro" id="IPR005828">
    <property type="entry name" value="MFS_sugar_transport-like"/>
</dbReference>
<evidence type="ECO:0000256" key="8">
    <source>
        <dbReference type="RuleBase" id="RU003346"/>
    </source>
</evidence>
<dbReference type="PROSITE" id="PS50850">
    <property type="entry name" value="MFS"/>
    <property type="match status" value="1"/>
</dbReference>
<dbReference type="HOGENOM" id="CLU_001265_30_1_1"/>
<comment type="similarity">
    <text evidence="2 8">Belongs to the major facilitator superfamily. Sugar transporter (TC 2.A.1.1) family.</text>
</comment>
<evidence type="ECO:0000256" key="3">
    <source>
        <dbReference type="ARBA" id="ARBA00022448"/>
    </source>
</evidence>
<evidence type="ECO:0000313" key="13">
    <source>
        <dbReference type="JaponicusDB" id="SJAG_04905"/>
    </source>
</evidence>
<keyword evidence="5 9" id="KW-0812">Transmembrane</keyword>
<feature type="transmembrane region" description="Helical" evidence="9">
    <location>
        <begin position="178"/>
        <end position="199"/>
    </location>
</feature>
<dbReference type="GO" id="GO:0005886">
    <property type="term" value="C:plasma membrane"/>
    <property type="evidence" value="ECO:0000318"/>
    <property type="project" value="GO_Central"/>
</dbReference>
<evidence type="ECO:0000256" key="1">
    <source>
        <dbReference type="ARBA" id="ARBA00004141"/>
    </source>
</evidence>
<feature type="chain" id="PRO_5002847586" evidence="10">
    <location>
        <begin position="22"/>
        <end position="510"/>
    </location>
</feature>
<dbReference type="FunFam" id="1.20.1250.20:FF:000044">
    <property type="entry name" value="Hexose transporter Hxt3p"/>
    <property type="match status" value="1"/>
</dbReference>
<dbReference type="GO" id="GO:0008643">
    <property type="term" value="P:carbohydrate transport"/>
    <property type="evidence" value="ECO:0000318"/>
    <property type="project" value="GO_Central"/>
</dbReference>
<feature type="transmembrane region" description="Helical" evidence="9">
    <location>
        <begin position="368"/>
        <end position="391"/>
    </location>
</feature>
<keyword evidence="7 9" id="KW-0472">Membrane</keyword>
<comment type="subcellular location">
    <subcellularLocation>
        <location evidence="1">Membrane</location>
        <topology evidence="1">Multi-pass membrane protein</topology>
    </subcellularLocation>
</comment>
<dbReference type="PROSITE" id="PS00216">
    <property type="entry name" value="SUGAR_TRANSPORT_1"/>
    <property type="match status" value="1"/>
</dbReference>
<evidence type="ECO:0000256" key="4">
    <source>
        <dbReference type="ARBA" id="ARBA00022597"/>
    </source>
</evidence>
<keyword evidence="6 9" id="KW-1133">Transmembrane helix</keyword>
<feature type="transmembrane region" description="Helical" evidence="9">
    <location>
        <begin position="60"/>
        <end position="80"/>
    </location>
</feature>
<evidence type="ECO:0000313" key="12">
    <source>
        <dbReference type="EMBL" id="EEB09683.1"/>
    </source>
</evidence>
<dbReference type="Gene3D" id="1.20.1250.20">
    <property type="entry name" value="MFS general substrate transporter like domains"/>
    <property type="match status" value="1"/>
</dbReference>
<dbReference type="STRING" id="402676.B6K829"/>
<feature type="transmembrane region" description="Helical" evidence="9">
    <location>
        <begin position="110"/>
        <end position="131"/>
    </location>
</feature>
<dbReference type="VEuPathDB" id="FungiDB:SJAG_04905"/>
<dbReference type="OrthoDB" id="2241241at2759"/>
<dbReference type="Pfam" id="PF00083">
    <property type="entry name" value="Sugar_tr"/>
    <property type="match status" value="1"/>
</dbReference>
<name>B6K829_SCHJY</name>
<evidence type="ECO:0000259" key="11">
    <source>
        <dbReference type="PROSITE" id="PS50850"/>
    </source>
</evidence>
<evidence type="ECO:0000256" key="5">
    <source>
        <dbReference type="ARBA" id="ARBA00022692"/>
    </source>
</evidence>
<dbReference type="InterPro" id="IPR050360">
    <property type="entry name" value="MFS_Sugar_Transporters"/>
</dbReference>
<feature type="signal peptide" evidence="10">
    <location>
        <begin position="1"/>
        <end position="21"/>
    </location>
</feature>
<feature type="transmembrane region" description="Helical" evidence="9">
    <location>
        <begin position="301"/>
        <end position="322"/>
    </location>
</feature>
<evidence type="ECO:0000256" key="6">
    <source>
        <dbReference type="ARBA" id="ARBA00022989"/>
    </source>
</evidence>
<evidence type="ECO:0000256" key="9">
    <source>
        <dbReference type="SAM" id="Phobius"/>
    </source>
</evidence>
<dbReference type="SUPFAM" id="SSF103473">
    <property type="entry name" value="MFS general substrate transporter"/>
    <property type="match status" value="1"/>
</dbReference>
<accession>B6K829</accession>
<feature type="transmembrane region" description="Helical" evidence="9">
    <location>
        <begin position="143"/>
        <end position="166"/>
    </location>
</feature>